<comment type="caution">
    <text evidence="4">The sequence shown here is derived from an EMBL/GenBank/DDBJ whole genome shotgun (WGS) entry which is preliminary data.</text>
</comment>
<feature type="domain" description="GUCT" evidence="3">
    <location>
        <begin position="96"/>
        <end position="126"/>
    </location>
</feature>
<dbReference type="GO" id="GO:0003723">
    <property type="term" value="F:RNA binding"/>
    <property type="evidence" value="ECO:0007669"/>
    <property type="project" value="UniProtKB-KW"/>
</dbReference>
<feature type="domain" description="Helicase C-terminal" evidence="2">
    <location>
        <begin position="63"/>
        <end position="93"/>
    </location>
</feature>
<proteinExistence type="predicted"/>
<evidence type="ECO:0000256" key="1">
    <source>
        <dbReference type="SAM" id="MobiDB-lite"/>
    </source>
</evidence>
<evidence type="ECO:0000259" key="2">
    <source>
        <dbReference type="Pfam" id="PF00271"/>
    </source>
</evidence>
<evidence type="ECO:0000313" key="5">
    <source>
        <dbReference type="Proteomes" id="UP000287651"/>
    </source>
</evidence>
<dbReference type="Gene3D" id="3.40.50.300">
    <property type="entry name" value="P-loop containing nucleotide triphosphate hydrolases"/>
    <property type="match status" value="1"/>
</dbReference>
<dbReference type="Proteomes" id="UP000287651">
    <property type="component" value="Unassembled WGS sequence"/>
</dbReference>
<dbReference type="Pfam" id="PF00271">
    <property type="entry name" value="Helicase_C"/>
    <property type="match status" value="1"/>
</dbReference>
<dbReference type="GO" id="GO:0005524">
    <property type="term" value="F:ATP binding"/>
    <property type="evidence" value="ECO:0007669"/>
    <property type="project" value="InterPro"/>
</dbReference>
<evidence type="ECO:0000259" key="3">
    <source>
        <dbReference type="Pfam" id="PF08152"/>
    </source>
</evidence>
<feature type="region of interest" description="Disordered" evidence="1">
    <location>
        <begin position="1"/>
        <end position="41"/>
    </location>
</feature>
<dbReference type="InterPro" id="IPR012562">
    <property type="entry name" value="GUCT"/>
</dbReference>
<dbReference type="SUPFAM" id="SSF52540">
    <property type="entry name" value="P-loop containing nucleoside triphosphate hydrolases"/>
    <property type="match status" value="1"/>
</dbReference>
<evidence type="ECO:0000313" key="4">
    <source>
        <dbReference type="EMBL" id="RRT67330.1"/>
    </source>
</evidence>
<dbReference type="AlphaFoldDB" id="A0A426ZTS5"/>
<organism evidence="4 5">
    <name type="scientific">Ensete ventricosum</name>
    <name type="common">Abyssinian banana</name>
    <name type="synonym">Musa ensete</name>
    <dbReference type="NCBI Taxonomy" id="4639"/>
    <lineage>
        <taxon>Eukaryota</taxon>
        <taxon>Viridiplantae</taxon>
        <taxon>Streptophyta</taxon>
        <taxon>Embryophyta</taxon>
        <taxon>Tracheophyta</taxon>
        <taxon>Spermatophyta</taxon>
        <taxon>Magnoliopsida</taxon>
        <taxon>Liliopsida</taxon>
        <taxon>Zingiberales</taxon>
        <taxon>Musaceae</taxon>
        <taxon>Ensete</taxon>
    </lineage>
</organism>
<dbReference type="InterPro" id="IPR001650">
    <property type="entry name" value="Helicase_C-like"/>
</dbReference>
<protein>
    <submittedName>
        <fullName evidence="4">Uncharacterized protein</fullName>
    </submittedName>
</protein>
<gene>
    <name evidence="4" type="ORF">B296_00038512</name>
</gene>
<dbReference type="GO" id="GO:0016787">
    <property type="term" value="F:hydrolase activity"/>
    <property type="evidence" value="ECO:0007669"/>
    <property type="project" value="UniProtKB-KW"/>
</dbReference>
<dbReference type="EMBL" id="AMZH03005081">
    <property type="protein sequence ID" value="RRT67330.1"/>
    <property type="molecule type" value="Genomic_DNA"/>
</dbReference>
<dbReference type="Pfam" id="PF08152">
    <property type="entry name" value="GUCT"/>
    <property type="match status" value="1"/>
</dbReference>
<reference evidence="4 5" key="1">
    <citation type="journal article" date="2014" name="Agronomy (Basel)">
        <title>A Draft Genome Sequence for Ensete ventricosum, the Drought-Tolerant Tree Against Hunger.</title>
        <authorList>
            <person name="Harrison J."/>
            <person name="Moore K.A."/>
            <person name="Paszkiewicz K."/>
            <person name="Jones T."/>
            <person name="Grant M."/>
            <person name="Ambacheew D."/>
            <person name="Muzemil S."/>
            <person name="Studholme D.J."/>
        </authorList>
    </citation>
    <scope>NUCLEOTIDE SEQUENCE [LARGE SCALE GENOMIC DNA]</scope>
</reference>
<dbReference type="InterPro" id="IPR027417">
    <property type="entry name" value="P-loop_NTPase"/>
</dbReference>
<sequence length="127" mass="13832">MFDSTDPTVAEKPAAAANGSALKKPKLMKDDDGDTDNTADDPNALSNFTISKVRINSYHIVWSGRFLVLVATNVAARGLDINDVQLIIQGELEELGFTDIKKRSLLSSMENYVTLLVQTGKIIYSPS</sequence>
<name>A0A426ZTS5_ENSVE</name>
<accession>A0A426ZTS5</accession>
<dbReference type="GO" id="GO:0003724">
    <property type="term" value="F:RNA helicase activity"/>
    <property type="evidence" value="ECO:0007669"/>
    <property type="project" value="UniProtKB-EC"/>
</dbReference>